<dbReference type="EMBL" id="CBTN010000040">
    <property type="protein sequence ID" value="CDH56760.1"/>
    <property type="molecule type" value="Genomic_DNA"/>
</dbReference>
<evidence type="ECO:0000313" key="2">
    <source>
        <dbReference type="EMBL" id="CDH56760.1"/>
    </source>
</evidence>
<dbReference type="OrthoDB" id="7777654at2759"/>
<dbReference type="Gene3D" id="3.50.50.60">
    <property type="entry name" value="FAD/NAD(P)-binding domain"/>
    <property type="match status" value="1"/>
</dbReference>
<dbReference type="SUPFAM" id="SSF51905">
    <property type="entry name" value="FAD/NAD(P)-binding domain"/>
    <property type="match status" value="1"/>
</dbReference>
<dbReference type="AlphaFoldDB" id="A0A068S434"/>
<dbReference type="InterPro" id="IPR036188">
    <property type="entry name" value="FAD/NAD-bd_sf"/>
</dbReference>
<gene>
    <name evidence="2" type="ORF">LCOR_07774.1</name>
</gene>
<dbReference type="GO" id="GO:0001716">
    <property type="term" value="F:L-amino-acid oxidase activity"/>
    <property type="evidence" value="ECO:0007669"/>
    <property type="project" value="TreeGrafter"/>
</dbReference>
<dbReference type="Gene3D" id="1.20.1440.240">
    <property type="match status" value="1"/>
</dbReference>
<dbReference type="STRING" id="1263082.A0A068S434"/>
<dbReference type="InterPro" id="IPR002937">
    <property type="entry name" value="Amino_oxidase"/>
</dbReference>
<keyword evidence="3" id="KW-1185">Reference proteome</keyword>
<organism evidence="2 3">
    <name type="scientific">Lichtheimia corymbifera JMRC:FSU:9682</name>
    <dbReference type="NCBI Taxonomy" id="1263082"/>
    <lineage>
        <taxon>Eukaryota</taxon>
        <taxon>Fungi</taxon>
        <taxon>Fungi incertae sedis</taxon>
        <taxon>Mucoromycota</taxon>
        <taxon>Mucoromycotina</taxon>
        <taxon>Mucoromycetes</taxon>
        <taxon>Mucorales</taxon>
        <taxon>Lichtheimiaceae</taxon>
        <taxon>Lichtheimia</taxon>
    </lineage>
</organism>
<name>A0A068S434_9FUNG</name>
<evidence type="ECO:0000259" key="1">
    <source>
        <dbReference type="Pfam" id="PF01593"/>
    </source>
</evidence>
<dbReference type="VEuPathDB" id="FungiDB:LCOR_07774.1"/>
<dbReference type="InterPro" id="IPR050281">
    <property type="entry name" value="Flavin_monoamine_oxidase"/>
</dbReference>
<dbReference type="SUPFAM" id="SSF54373">
    <property type="entry name" value="FAD-linked reductases, C-terminal domain"/>
    <property type="match status" value="1"/>
</dbReference>
<dbReference type="Pfam" id="PF01593">
    <property type="entry name" value="Amino_oxidase"/>
    <property type="match status" value="1"/>
</dbReference>
<accession>A0A068S434</accession>
<dbReference type="Gene3D" id="3.90.660.10">
    <property type="match status" value="1"/>
</dbReference>
<comment type="caution">
    <text evidence="2">The sequence shown here is derived from an EMBL/GenBank/DDBJ whole genome shotgun (WGS) entry which is preliminary data.</text>
</comment>
<proteinExistence type="predicted"/>
<dbReference type="PANTHER" id="PTHR10742">
    <property type="entry name" value="FLAVIN MONOAMINE OXIDASE"/>
    <property type="match status" value="1"/>
</dbReference>
<dbReference type="Proteomes" id="UP000027586">
    <property type="component" value="Unassembled WGS sequence"/>
</dbReference>
<protein>
    <submittedName>
        <fullName evidence="2">L-amino-acid oxidase</fullName>
    </submittedName>
</protein>
<sequence length="439" mass="49583">MRIPISMKYNNKTLPVTDNDILFHMANELNTLNNNDQKYKIDFVDWIQSTENNLYYKHGIRLPNGKVPTVGQVAADASLSTGNSSSTSASVAEEIAAKVDEATANIYNDGWFELMSKDLYAAHERSRKALMTGLNGGGYTTRWVQTYISLWHSLYEKFAKSMKDARTVQGGMTRLAKAYEPIIGHKVKFGVRVTKIDHEDGKVSVQWKNDPYDTKYNKKSFDNAIISVPFSIVRTWHLPELPYTLRSAIDNLGYSSACKVAMEFRTRFWEHYEIPIHGGCDTTDLYAGEICYPSNNITDEGPGVMLASYSGDDAGLRFASMTEKQHVARVLEDIVELHGDIAREQYTGNYDRVCWILDEFQSGAWASPEPGQHKLYMPSYFEINNGIVFVGEHTDIKHGWISAALESAIRGVVMVLIEHGHVKEAKALVQKWDAKWLKI</sequence>
<reference evidence="2" key="1">
    <citation type="submission" date="2013-08" db="EMBL/GenBank/DDBJ databases">
        <title>Gene expansion shapes genome architecture in the human pathogen Lichtheimia corymbifera: an evolutionary genomics analysis in the ancient terrestrial Mucorales (Mucoromycotina).</title>
        <authorList>
            <person name="Schwartze V.U."/>
            <person name="Winter S."/>
            <person name="Shelest E."/>
            <person name="Marcet-Houben M."/>
            <person name="Horn F."/>
            <person name="Wehner S."/>
            <person name="Hoffmann K."/>
            <person name="Riege K."/>
            <person name="Sammeth M."/>
            <person name="Nowrousian M."/>
            <person name="Valiante V."/>
            <person name="Linde J."/>
            <person name="Jacobsen I.D."/>
            <person name="Marz M."/>
            <person name="Brakhage A.A."/>
            <person name="Gabaldon T."/>
            <person name="Bocker S."/>
            <person name="Voigt K."/>
        </authorList>
    </citation>
    <scope>NUCLEOTIDE SEQUENCE [LARGE SCALE GENOMIC DNA]</scope>
    <source>
        <strain evidence="2">FSU 9682</strain>
    </source>
</reference>
<dbReference type="GO" id="GO:0009063">
    <property type="term" value="P:amino acid catabolic process"/>
    <property type="evidence" value="ECO:0007669"/>
    <property type="project" value="TreeGrafter"/>
</dbReference>
<evidence type="ECO:0000313" key="3">
    <source>
        <dbReference type="Proteomes" id="UP000027586"/>
    </source>
</evidence>
<dbReference type="PANTHER" id="PTHR10742:SF342">
    <property type="entry name" value="AMINE OXIDASE"/>
    <property type="match status" value="1"/>
</dbReference>
<feature type="domain" description="Amine oxidase" evidence="1">
    <location>
        <begin position="18"/>
        <end position="412"/>
    </location>
</feature>